<dbReference type="GO" id="GO:0008180">
    <property type="term" value="C:COP9 signalosome"/>
    <property type="evidence" value="ECO:0007669"/>
    <property type="project" value="TreeGrafter"/>
</dbReference>
<dbReference type="EMBL" id="OD570586">
    <property type="protein sequence ID" value="CAD7448816.1"/>
    <property type="molecule type" value="Genomic_DNA"/>
</dbReference>
<name>A0A7R9I636_9NEOP</name>
<sequence length="105" mass="11653">MSSPKQNEMEVDDAGSSNTNVMASSGTVGSVSISLHPLVIMNISEHWTRLRAQEGTAQQVIGALIGKQKGRNLEIMNSFELMFARIEGDIFIDRDYYATKEEQCK</sequence>
<dbReference type="PANTHER" id="PTHR10540:SF8">
    <property type="entry name" value="COP9 SIGNALOSOME COMPLEX SUBUNIT 6"/>
    <property type="match status" value="1"/>
</dbReference>
<evidence type="ECO:0000256" key="2">
    <source>
        <dbReference type="ARBA" id="ARBA00014871"/>
    </source>
</evidence>
<reference evidence="5" key="1">
    <citation type="submission" date="2020-11" db="EMBL/GenBank/DDBJ databases">
        <authorList>
            <person name="Tran Van P."/>
        </authorList>
    </citation>
    <scope>NUCLEOTIDE SEQUENCE</scope>
</reference>
<feature type="non-terminal residue" evidence="5">
    <location>
        <position position="105"/>
    </location>
</feature>
<dbReference type="AlphaFoldDB" id="A0A7R9I636"/>
<evidence type="ECO:0000313" key="5">
    <source>
        <dbReference type="EMBL" id="CAD7448816.1"/>
    </source>
</evidence>
<evidence type="ECO:0000256" key="1">
    <source>
        <dbReference type="ARBA" id="ARBA00010893"/>
    </source>
</evidence>
<dbReference type="PROSITE" id="PS50249">
    <property type="entry name" value="MPN"/>
    <property type="match status" value="1"/>
</dbReference>
<dbReference type="InterPro" id="IPR037518">
    <property type="entry name" value="MPN"/>
</dbReference>
<evidence type="ECO:0000256" key="3">
    <source>
        <dbReference type="SAM" id="MobiDB-lite"/>
    </source>
</evidence>
<comment type="similarity">
    <text evidence="1">Belongs to the peptidase M67A family. CSN6 subfamily.</text>
</comment>
<dbReference type="Gene3D" id="3.40.140.10">
    <property type="entry name" value="Cytidine Deaminase, domain 2"/>
    <property type="match status" value="1"/>
</dbReference>
<dbReference type="GO" id="GO:0008237">
    <property type="term" value="F:metallopeptidase activity"/>
    <property type="evidence" value="ECO:0007669"/>
    <property type="project" value="InterPro"/>
</dbReference>
<evidence type="ECO:0000259" key="4">
    <source>
        <dbReference type="PROSITE" id="PS50249"/>
    </source>
</evidence>
<proteinExistence type="inferred from homology"/>
<feature type="region of interest" description="Disordered" evidence="3">
    <location>
        <begin position="1"/>
        <end position="23"/>
    </location>
</feature>
<gene>
    <name evidence="5" type="ORF">TBIB3V08_LOCUS11097</name>
</gene>
<organism evidence="5">
    <name type="scientific">Timema bartmani</name>
    <dbReference type="NCBI Taxonomy" id="61472"/>
    <lineage>
        <taxon>Eukaryota</taxon>
        <taxon>Metazoa</taxon>
        <taxon>Ecdysozoa</taxon>
        <taxon>Arthropoda</taxon>
        <taxon>Hexapoda</taxon>
        <taxon>Insecta</taxon>
        <taxon>Pterygota</taxon>
        <taxon>Neoptera</taxon>
        <taxon>Polyneoptera</taxon>
        <taxon>Phasmatodea</taxon>
        <taxon>Timematodea</taxon>
        <taxon>Timematoidea</taxon>
        <taxon>Timematidae</taxon>
        <taxon>Timema</taxon>
    </lineage>
</organism>
<dbReference type="InterPro" id="IPR000555">
    <property type="entry name" value="JAMM/MPN+_dom"/>
</dbReference>
<accession>A0A7R9I636</accession>
<dbReference type="PANTHER" id="PTHR10540">
    <property type="entry name" value="EUKARYOTIC TRANSLATION INITIATION FACTOR 3 SUBUNIT F-RELATED"/>
    <property type="match status" value="1"/>
</dbReference>
<protein>
    <recommendedName>
        <fullName evidence="2">COP9 signalosome complex subunit 6</fullName>
    </recommendedName>
</protein>
<dbReference type="Pfam" id="PF01398">
    <property type="entry name" value="JAB"/>
    <property type="match status" value="1"/>
</dbReference>
<feature type="domain" description="MPN" evidence="4">
    <location>
        <begin position="33"/>
        <end position="105"/>
    </location>
</feature>